<evidence type="ECO:0000313" key="1">
    <source>
        <dbReference type="EMBL" id="GAG75926.1"/>
    </source>
</evidence>
<reference evidence="1" key="1">
    <citation type="journal article" date="2014" name="Front. Microbiol.">
        <title>High frequency of phylogenetically diverse reductive dehalogenase-homologous genes in deep subseafloor sedimentary metagenomes.</title>
        <authorList>
            <person name="Kawai M."/>
            <person name="Futagami T."/>
            <person name="Toyoda A."/>
            <person name="Takaki Y."/>
            <person name="Nishi S."/>
            <person name="Hori S."/>
            <person name="Arai W."/>
            <person name="Tsubouchi T."/>
            <person name="Morono Y."/>
            <person name="Uchiyama I."/>
            <person name="Ito T."/>
            <person name="Fujiyama A."/>
            <person name="Inagaki F."/>
            <person name="Takami H."/>
        </authorList>
    </citation>
    <scope>NUCLEOTIDE SEQUENCE</scope>
    <source>
        <strain evidence="1">Expedition CK06-06</strain>
    </source>
</reference>
<feature type="non-terminal residue" evidence="1">
    <location>
        <position position="113"/>
    </location>
</feature>
<name>X1BUU9_9ZZZZ</name>
<dbReference type="EMBL" id="BART01013302">
    <property type="protein sequence ID" value="GAG75926.1"/>
    <property type="molecule type" value="Genomic_DNA"/>
</dbReference>
<protein>
    <submittedName>
        <fullName evidence="1">Uncharacterized protein</fullName>
    </submittedName>
</protein>
<comment type="caution">
    <text evidence="1">The sequence shown here is derived from an EMBL/GenBank/DDBJ whole genome shotgun (WGS) entry which is preliminary data.</text>
</comment>
<dbReference type="AlphaFoldDB" id="X1BUU9"/>
<organism evidence="1">
    <name type="scientific">marine sediment metagenome</name>
    <dbReference type="NCBI Taxonomy" id="412755"/>
    <lineage>
        <taxon>unclassified sequences</taxon>
        <taxon>metagenomes</taxon>
        <taxon>ecological metagenomes</taxon>
    </lineage>
</organism>
<gene>
    <name evidence="1" type="ORF">S01H4_27280</name>
</gene>
<accession>X1BUU9</accession>
<proteinExistence type="predicted"/>
<sequence>MIEIKNNKWNLVIEGKLLTGHLDHESAVAMEHAAKVRAEKDGRRYVTQSSMVVDTADMTSRERAATRFMHDREGEEPVLPIKFSHFFDRISVSFQTFQKNADASLHAENASAS</sequence>